<dbReference type="Proteomes" id="UP000280501">
    <property type="component" value="Unassembled WGS sequence"/>
</dbReference>
<evidence type="ECO:0000256" key="1">
    <source>
        <dbReference type="SAM" id="MobiDB-lite"/>
    </source>
</evidence>
<dbReference type="EMBL" id="RKQZ01000001">
    <property type="protein sequence ID" value="RPF23359.1"/>
    <property type="molecule type" value="Genomic_DNA"/>
</dbReference>
<feature type="region of interest" description="Disordered" evidence="1">
    <location>
        <begin position="141"/>
        <end position="166"/>
    </location>
</feature>
<proteinExistence type="predicted"/>
<protein>
    <submittedName>
        <fullName evidence="2">Uncharacterized protein</fullName>
    </submittedName>
</protein>
<keyword evidence="3" id="KW-1185">Reference proteome</keyword>
<organism evidence="2 3">
    <name type="scientific">Myceligenerans xiligouense</name>
    <dbReference type="NCBI Taxonomy" id="253184"/>
    <lineage>
        <taxon>Bacteria</taxon>
        <taxon>Bacillati</taxon>
        <taxon>Actinomycetota</taxon>
        <taxon>Actinomycetes</taxon>
        <taxon>Micrococcales</taxon>
        <taxon>Promicromonosporaceae</taxon>
        <taxon>Myceligenerans</taxon>
    </lineage>
</organism>
<gene>
    <name evidence="2" type="ORF">EDD34_4044</name>
</gene>
<accession>A0A3N4YQP5</accession>
<dbReference type="AlphaFoldDB" id="A0A3N4YQP5"/>
<name>A0A3N4YQP5_9MICO</name>
<sequence>MHSRYRALLVVVTVLAVSLMTVGVIRGMHERAPTGAEDATVREDPRGAVVRLVDEGEAVRTALGELIAEGRDIAGTDGNADLGASQALNEALSTAEAHHAAPVPEVPGPAATTEAIAAAHVEAEDWVGDLRWMAAELARNISEYERPPEERRPRAGLESPHPEGAG</sequence>
<dbReference type="RefSeq" id="WP_123816148.1">
    <property type="nucleotide sequence ID" value="NZ_RKQZ01000001.1"/>
</dbReference>
<reference evidence="2 3" key="1">
    <citation type="submission" date="2018-11" db="EMBL/GenBank/DDBJ databases">
        <title>Sequencing the genomes of 1000 actinobacteria strains.</title>
        <authorList>
            <person name="Klenk H.-P."/>
        </authorList>
    </citation>
    <scope>NUCLEOTIDE SEQUENCE [LARGE SCALE GENOMIC DNA]</scope>
    <source>
        <strain evidence="2 3">DSM 15700</strain>
    </source>
</reference>
<evidence type="ECO:0000313" key="3">
    <source>
        <dbReference type="Proteomes" id="UP000280501"/>
    </source>
</evidence>
<evidence type="ECO:0000313" key="2">
    <source>
        <dbReference type="EMBL" id="RPF23359.1"/>
    </source>
</evidence>
<feature type="compositionally biased region" description="Basic and acidic residues" evidence="1">
    <location>
        <begin position="142"/>
        <end position="155"/>
    </location>
</feature>
<comment type="caution">
    <text evidence="2">The sequence shown here is derived from an EMBL/GenBank/DDBJ whole genome shotgun (WGS) entry which is preliminary data.</text>
</comment>